<evidence type="ECO:0000256" key="2">
    <source>
        <dbReference type="SAM" id="Phobius"/>
    </source>
</evidence>
<comment type="caution">
    <text evidence="3">The sequence shown here is derived from an EMBL/GenBank/DDBJ whole genome shotgun (WGS) entry which is preliminary data.</text>
</comment>
<protein>
    <submittedName>
        <fullName evidence="3">Uncharacterized protein</fullName>
    </submittedName>
</protein>
<feature type="region of interest" description="Disordered" evidence="1">
    <location>
        <begin position="1"/>
        <end position="308"/>
    </location>
</feature>
<feature type="compositionally biased region" description="Basic and acidic residues" evidence="1">
    <location>
        <begin position="289"/>
        <end position="308"/>
    </location>
</feature>
<feature type="compositionally biased region" description="Polar residues" evidence="1">
    <location>
        <begin position="794"/>
        <end position="804"/>
    </location>
</feature>
<keyword evidence="2" id="KW-0812">Transmembrane</keyword>
<feature type="region of interest" description="Disordered" evidence="1">
    <location>
        <begin position="404"/>
        <end position="452"/>
    </location>
</feature>
<reference evidence="3 4" key="1">
    <citation type="submission" date="2024-03" db="EMBL/GenBank/DDBJ databases">
        <title>Adaptation during the transition from Ophiocordyceps entomopathogen to insect associate is accompanied by gene loss and intensified selection.</title>
        <authorList>
            <person name="Ward C.M."/>
            <person name="Onetto C.A."/>
            <person name="Borneman A.R."/>
        </authorList>
    </citation>
    <scope>NUCLEOTIDE SEQUENCE [LARGE SCALE GENOMIC DNA]</scope>
    <source>
        <strain evidence="3">AWRI1</strain>
        <tissue evidence="3">Single Adult Female</tissue>
    </source>
</reference>
<feature type="compositionally biased region" description="Acidic residues" evidence="1">
    <location>
        <begin position="1"/>
        <end position="10"/>
    </location>
</feature>
<feature type="compositionally biased region" description="Polar residues" evidence="1">
    <location>
        <begin position="135"/>
        <end position="153"/>
    </location>
</feature>
<sequence length="827" mass="95331">MQEPMESEAEDTVKDEQVEDVETSQSEIVEMHVLPEDSEPEEMNAQVKRPRRRRRRRRRKRPKPTASPEELEAYYTVPEEEIKRKPTKYRPQEEPEEPAPESSTMSRRRNAKRRRRPLKRPPLVEDYPGTAEGFNENTNGTDENQPQEQSPVQEHQEDVPKFTKPHVIEVTESEPLPPKPQLPIISKKEQVKKDNEPLYHVFKDGPKVLHPKESDFTKPPVRDDPPRKPQELIINDAVDENEYAKFESANSKTKNKEVPVPEIRKEADPLKEDQGMNLRRRKRPPFKTEQAESSKPEQLEPKVAESVDTKNQIQAIRKNEVKIDDEVKINLVEQRKFKIDERVKQNNDTNKKDVFKLRRLPPISAILRHAKNRPKNETTTTKAPQKTDSSKIKESITNEILTHAATLDQIDQRMSNETEEEEPEPPMMAVPTTSTARVDKTDKSITSTGKPLHKTHHFEFPIIAYTEQKQKKTTTAAPVSTTASTTESTAFIYIPCNNTITEVFRNTFNFSDLGNASKHADSVTTTEPVTKEQITTTTIVTTTEYQENKSIFDTSAIKQLEKLLQAEVESVSATIETVNQTKVNKNTTQVNTLLQQLDANALESELNYLFQNGATSTPTYRDVKSSTDQNFREPKWFIDTSKHRKHNLNEEKILATEKPNNFNYDKEIMISYTSTIPPTIFNDIDTQEVFTGNELSLQLRNNTYRRVSPDSVLHKNKNYNERKKLPLAVKSAIIISGAILALAVLGFFALLLSCKIRQAKSRMKCHRELYRERFQNSEFRQSSRSTSPVVSKSNYNTRNFPNNIQSNAASNRNYYLWQTLRKTFQYD</sequence>
<name>A0AAN9TPS1_9HEMI</name>
<evidence type="ECO:0000313" key="4">
    <source>
        <dbReference type="Proteomes" id="UP001367676"/>
    </source>
</evidence>
<dbReference type="AlphaFoldDB" id="A0AAN9TPS1"/>
<feature type="compositionally biased region" description="Basic and acidic residues" evidence="1">
    <location>
        <begin position="154"/>
        <end position="169"/>
    </location>
</feature>
<feature type="region of interest" description="Disordered" evidence="1">
    <location>
        <begin position="371"/>
        <end position="392"/>
    </location>
</feature>
<dbReference type="EMBL" id="JBBCAQ010000010">
    <property type="protein sequence ID" value="KAK7601961.1"/>
    <property type="molecule type" value="Genomic_DNA"/>
</dbReference>
<organism evidence="3 4">
    <name type="scientific">Parthenolecanium corni</name>
    <dbReference type="NCBI Taxonomy" id="536013"/>
    <lineage>
        <taxon>Eukaryota</taxon>
        <taxon>Metazoa</taxon>
        <taxon>Ecdysozoa</taxon>
        <taxon>Arthropoda</taxon>
        <taxon>Hexapoda</taxon>
        <taxon>Insecta</taxon>
        <taxon>Pterygota</taxon>
        <taxon>Neoptera</taxon>
        <taxon>Paraneoptera</taxon>
        <taxon>Hemiptera</taxon>
        <taxon>Sternorrhyncha</taxon>
        <taxon>Coccoidea</taxon>
        <taxon>Coccidae</taxon>
        <taxon>Parthenolecanium</taxon>
    </lineage>
</organism>
<gene>
    <name evidence="3" type="ORF">V9T40_009402</name>
</gene>
<proteinExistence type="predicted"/>
<feature type="compositionally biased region" description="Polar residues" evidence="1">
    <location>
        <begin position="377"/>
        <end position="387"/>
    </location>
</feature>
<feature type="transmembrane region" description="Helical" evidence="2">
    <location>
        <begin position="732"/>
        <end position="754"/>
    </location>
</feature>
<accession>A0AAN9TPS1</accession>
<feature type="compositionally biased region" description="Basic residues" evidence="1">
    <location>
        <begin position="106"/>
        <end position="119"/>
    </location>
</feature>
<feature type="compositionally biased region" description="Low complexity" evidence="1">
    <location>
        <begin position="782"/>
        <end position="793"/>
    </location>
</feature>
<keyword evidence="4" id="KW-1185">Reference proteome</keyword>
<feature type="compositionally biased region" description="Basic and acidic residues" evidence="1">
    <location>
        <begin position="186"/>
        <end position="230"/>
    </location>
</feature>
<keyword evidence="2" id="KW-0472">Membrane</keyword>
<evidence type="ECO:0000256" key="1">
    <source>
        <dbReference type="SAM" id="MobiDB-lite"/>
    </source>
</evidence>
<keyword evidence="2" id="KW-1133">Transmembrane helix</keyword>
<feature type="compositionally biased region" description="Basic and acidic residues" evidence="1">
    <location>
        <begin position="254"/>
        <end position="274"/>
    </location>
</feature>
<evidence type="ECO:0000313" key="3">
    <source>
        <dbReference type="EMBL" id="KAK7601961.1"/>
    </source>
</evidence>
<feature type="region of interest" description="Disordered" evidence="1">
    <location>
        <begin position="781"/>
        <end position="804"/>
    </location>
</feature>
<dbReference type="Proteomes" id="UP001367676">
    <property type="component" value="Unassembled WGS sequence"/>
</dbReference>
<feature type="compositionally biased region" description="Basic residues" evidence="1">
    <location>
        <begin position="48"/>
        <end position="63"/>
    </location>
</feature>